<dbReference type="EMBL" id="KQ999406">
    <property type="protein sequence ID" value="KZV41687.1"/>
    <property type="molecule type" value="Genomic_DNA"/>
</dbReference>
<evidence type="ECO:0000313" key="3">
    <source>
        <dbReference type="Proteomes" id="UP000250235"/>
    </source>
</evidence>
<name>A0A2Z7C4Q0_9LAMI</name>
<dbReference type="AlphaFoldDB" id="A0A2Z7C4Q0"/>
<gene>
    <name evidence="2" type="ORF">F511_25510</name>
</gene>
<accession>A0A2Z7C4Q0</accession>
<sequence length="274" mass="31116">MTFRVVRTNQYNQDLGLIHSTNGNHLESPNEGSSIDHQVTIHLHAQNITMFPTNETCSALAHPRVALLREYVSPTSLAFEAQFRTGTSSRSSSTEGIYLGYGSAILKANLVAREHQAGSSAGCWSSTKTSTDSEEQFKSRIKRRIEEQNAQVQNSSSADQVQCTRAVIECEYMYKRSDREQIKNQLVKDKPAGQNLQEQTVKEDLSSEDDEDQLERRSADKRKLEELLKSGCKREEKKRYLNCVKEQPARTKTSSKQIKLMNRLASWLKSNQLR</sequence>
<reference evidence="2 3" key="1">
    <citation type="journal article" date="2015" name="Proc. Natl. Acad. Sci. U.S.A.">
        <title>The resurrection genome of Boea hygrometrica: A blueprint for survival of dehydration.</title>
        <authorList>
            <person name="Xiao L."/>
            <person name="Yang G."/>
            <person name="Zhang L."/>
            <person name="Yang X."/>
            <person name="Zhao S."/>
            <person name="Ji Z."/>
            <person name="Zhou Q."/>
            <person name="Hu M."/>
            <person name="Wang Y."/>
            <person name="Chen M."/>
            <person name="Xu Y."/>
            <person name="Jin H."/>
            <person name="Xiao X."/>
            <person name="Hu G."/>
            <person name="Bao F."/>
            <person name="Hu Y."/>
            <person name="Wan P."/>
            <person name="Li L."/>
            <person name="Deng X."/>
            <person name="Kuang T."/>
            <person name="Xiang C."/>
            <person name="Zhu J.K."/>
            <person name="Oliver M.J."/>
            <person name="He Y."/>
        </authorList>
    </citation>
    <scope>NUCLEOTIDE SEQUENCE [LARGE SCALE GENOMIC DNA]</scope>
    <source>
        <strain evidence="3">cv. XS01</strain>
    </source>
</reference>
<keyword evidence="3" id="KW-1185">Reference proteome</keyword>
<protein>
    <submittedName>
        <fullName evidence="2">Uncharacterized protein</fullName>
    </submittedName>
</protein>
<dbReference type="Proteomes" id="UP000250235">
    <property type="component" value="Unassembled WGS sequence"/>
</dbReference>
<feature type="region of interest" description="Disordered" evidence="1">
    <location>
        <begin position="199"/>
        <end position="218"/>
    </location>
</feature>
<proteinExistence type="predicted"/>
<evidence type="ECO:0000313" key="2">
    <source>
        <dbReference type="EMBL" id="KZV41687.1"/>
    </source>
</evidence>
<organism evidence="2 3">
    <name type="scientific">Dorcoceras hygrometricum</name>
    <dbReference type="NCBI Taxonomy" id="472368"/>
    <lineage>
        <taxon>Eukaryota</taxon>
        <taxon>Viridiplantae</taxon>
        <taxon>Streptophyta</taxon>
        <taxon>Embryophyta</taxon>
        <taxon>Tracheophyta</taxon>
        <taxon>Spermatophyta</taxon>
        <taxon>Magnoliopsida</taxon>
        <taxon>eudicotyledons</taxon>
        <taxon>Gunneridae</taxon>
        <taxon>Pentapetalae</taxon>
        <taxon>asterids</taxon>
        <taxon>lamiids</taxon>
        <taxon>Lamiales</taxon>
        <taxon>Gesneriaceae</taxon>
        <taxon>Didymocarpoideae</taxon>
        <taxon>Trichosporeae</taxon>
        <taxon>Loxocarpinae</taxon>
        <taxon>Dorcoceras</taxon>
    </lineage>
</organism>
<evidence type="ECO:0000256" key="1">
    <source>
        <dbReference type="SAM" id="MobiDB-lite"/>
    </source>
</evidence>